<feature type="transmembrane region" description="Helical" evidence="13">
    <location>
        <begin position="253"/>
        <end position="281"/>
    </location>
</feature>
<organism evidence="14 15">
    <name type="scientific">Microcaecilia unicolor</name>
    <dbReference type="NCBI Taxonomy" id="1415580"/>
    <lineage>
        <taxon>Eukaryota</taxon>
        <taxon>Metazoa</taxon>
        <taxon>Chordata</taxon>
        <taxon>Craniata</taxon>
        <taxon>Vertebrata</taxon>
        <taxon>Euteleostomi</taxon>
        <taxon>Amphibia</taxon>
        <taxon>Gymnophiona</taxon>
        <taxon>Siphonopidae</taxon>
        <taxon>Microcaecilia</taxon>
    </lineage>
</organism>
<dbReference type="InParanoid" id="A0A6P7X3H3"/>
<keyword evidence="4 12" id="KW-0716">Sensory transduction</keyword>
<dbReference type="PANTHER" id="PTHR11394:SF47">
    <property type="entry name" value="TASTE RECEPTOR TYPE 2 MEMBER 40"/>
    <property type="match status" value="1"/>
</dbReference>
<protein>
    <recommendedName>
        <fullName evidence="12">Taste receptor type 2</fullName>
    </recommendedName>
</protein>
<dbReference type="Pfam" id="PF05296">
    <property type="entry name" value="TAS2R"/>
    <property type="match status" value="2"/>
</dbReference>
<evidence type="ECO:0000256" key="1">
    <source>
        <dbReference type="ARBA" id="ARBA00004141"/>
    </source>
</evidence>
<keyword evidence="8 12" id="KW-0472">Membrane</keyword>
<keyword evidence="10 12" id="KW-0807">Transducer</keyword>
<dbReference type="Proteomes" id="UP000515156">
    <property type="component" value="Chromosome 2"/>
</dbReference>
<dbReference type="SUPFAM" id="SSF81321">
    <property type="entry name" value="Family A G protein-coupled receptor-like"/>
    <property type="match status" value="1"/>
</dbReference>
<dbReference type="Gene3D" id="1.20.1070.10">
    <property type="entry name" value="Rhodopsin 7-helix transmembrane proteins"/>
    <property type="match status" value="1"/>
</dbReference>
<dbReference type="GO" id="GO:0004930">
    <property type="term" value="F:G protein-coupled receptor activity"/>
    <property type="evidence" value="ECO:0007669"/>
    <property type="project" value="UniProtKB-KW"/>
</dbReference>
<evidence type="ECO:0000313" key="14">
    <source>
        <dbReference type="Proteomes" id="UP000515156"/>
    </source>
</evidence>
<keyword evidence="6 13" id="KW-1133">Transmembrane helix</keyword>
<evidence type="ECO:0000256" key="13">
    <source>
        <dbReference type="SAM" id="Phobius"/>
    </source>
</evidence>
<evidence type="ECO:0000256" key="11">
    <source>
        <dbReference type="RuleBase" id="RU004423"/>
    </source>
</evidence>
<comment type="similarity">
    <text evidence="2 11">Belongs to the G-protein coupled receptor T2R family.</text>
</comment>
<accession>A0A6P7X3H3</accession>
<comment type="subcellular location">
    <subcellularLocation>
        <location evidence="1 12">Membrane</location>
        <topology evidence="1 12">Multi-pass membrane protein</topology>
    </subcellularLocation>
</comment>
<evidence type="ECO:0000256" key="3">
    <source>
        <dbReference type="ARBA" id="ARBA00022480"/>
    </source>
</evidence>
<proteinExistence type="inferred from homology"/>
<dbReference type="CDD" id="cd13950">
    <property type="entry name" value="7tm_TAS2R"/>
    <property type="match status" value="1"/>
</dbReference>
<feature type="transmembrane region" description="Helical" evidence="13">
    <location>
        <begin position="6"/>
        <end position="31"/>
    </location>
</feature>
<evidence type="ECO:0000256" key="4">
    <source>
        <dbReference type="ARBA" id="ARBA00022606"/>
    </source>
</evidence>
<dbReference type="InterPro" id="IPR007960">
    <property type="entry name" value="TAS2R"/>
</dbReference>
<keyword evidence="14" id="KW-1185">Reference proteome</keyword>
<dbReference type="PANTHER" id="PTHR11394">
    <property type="entry name" value="TASTE RECEPTOR TYPE 2"/>
    <property type="match status" value="1"/>
</dbReference>
<dbReference type="GO" id="GO:0016020">
    <property type="term" value="C:membrane"/>
    <property type="evidence" value="ECO:0007669"/>
    <property type="project" value="UniProtKB-SubCell"/>
</dbReference>
<evidence type="ECO:0000256" key="6">
    <source>
        <dbReference type="ARBA" id="ARBA00022989"/>
    </source>
</evidence>
<feature type="transmembrane region" description="Helical" evidence="13">
    <location>
        <begin position="287"/>
        <end position="310"/>
    </location>
</feature>
<evidence type="ECO:0000256" key="7">
    <source>
        <dbReference type="ARBA" id="ARBA00023040"/>
    </source>
</evidence>
<evidence type="ECO:0000256" key="12">
    <source>
        <dbReference type="RuleBase" id="RU004424"/>
    </source>
</evidence>
<keyword evidence="3 12" id="KW-0919">Taste</keyword>
<evidence type="ECO:0000256" key="9">
    <source>
        <dbReference type="ARBA" id="ARBA00023170"/>
    </source>
</evidence>
<feature type="transmembrane region" description="Helical" evidence="13">
    <location>
        <begin position="82"/>
        <end position="106"/>
    </location>
</feature>
<feature type="transmembrane region" description="Helical" evidence="13">
    <location>
        <begin position="127"/>
        <end position="148"/>
    </location>
</feature>
<dbReference type="KEGG" id="muo:115462023"/>
<keyword evidence="7 12" id="KW-0297">G-protein coupled receptor</keyword>
<keyword evidence="9 12" id="KW-0675">Receptor</keyword>
<sequence>MLHPFQIATLIINTLLTVIGSVGNTFIVVVNGIDWVKTRHLDSIDIILTSLGAARFCFQWEIMVEKILLVVYPAFFTESANIFYSIWIFLQFASFWFACWLSVFYCAKIVNLSHPLFIFLKFKIPEILPRLLWGSVLVSLVTCFPLGWGQHMKCQSNLTITHASNNSIITNCMLALDLCQIYSYNFTNRSAPNVATGPCKHYIYLIPAFCLGYGLPFFIFCMAALLLIGSLWNHTRKMTGNMMGFRNPNLKAHFVAIKVMATFLLFGVFCFICVILDVLYLFPKESFWIHIVPVGTAAYSSLHSVILILSNSKLRQSFAKLLHHGMHSSGGVSQTYQLDI</sequence>
<dbReference type="OrthoDB" id="8876749at2759"/>
<evidence type="ECO:0000256" key="10">
    <source>
        <dbReference type="ARBA" id="ARBA00023224"/>
    </source>
</evidence>
<evidence type="ECO:0000256" key="8">
    <source>
        <dbReference type="ARBA" id="ARBA00023136"/>
    </source>
</evidence>
<gene>
    <name evidence="15" type="primary">LOC115462023</name>
</gene>
<name>A0A6P7X3H3_9AMPH</name>
<dbReference type="AlphaFoldDB" id="A0A6P7X3H3"/>
<keyword evidence="5 12" id="KW-0812">Transmembrane</keyword>
<dbReference type="GeneID" id="115462023"/>
<reference evidence="15" key="1">
    <citation type="submission" date="2025-08" db="UniProtKB">
        <authorList>
            <consortium name="RefSeq"/>
        </authorList>
    </citation>
    <scope>IDENTIFICATION</scope>
</reference>
<evidence type="ECO:0000256" key="5">
    <source>
        <dbReference type="ARBA" id="ARBA00022692"/>
    </source>
</evidence>
<dbReference type="RefSeq" id="XP_030047931.1">
    <property type="nucleotide sequence ID" value="XM_030192071.1"/>
</dbReference>
<evidence type="ECO:0000313" key="15">
    <source>
        <dbReference type="RefSeq" id="XP_030047931.1"/>
    </source>
</evidence>
<feature type="transmembrane region" description="Helical" evidence="13">
    <location>
        <begin position="202"/>
        <end position="232"/>
    </location>
</feature>
<dbReference type="FunCoup" id="A0A6P7X3H3">
    <property type="interactions" value="758"/>
</dbReference>
<dbReference type="GO" id="GO:0033038">
    <property type="term" value="F:bitter taste receptor activity"/>
    <property type="evidence" value="ECO:0007669"/>
    <property type="project" value="InterPro"/>
</dbReference>
<evidence type="ECO:0000256" key="2">
    <source>
        <dbReference type="ARBA" id="ARBA00007376"/>
    </source>
</evidence>